<protein>
    <recommendedName>
        <fullName evidence="1">ABC-three component systems C-terminal domain-containing protein</fullName>
    </recommendedName>
</protein>
<feature type="domain" description="ABC-three component systems C-terminal" evidence="1">
    <location>
        <begin position="602"/>
        <end position="747"/>
    </location>
</feature>
<sequence length="803" mass="89809">MKGKKNLKRPATPALAEAKVEALHTQIKAAKTPCYESHGNLLPMDHFSDDVFELFVGDLFNEMKDQDEFDWYDIAHRFNGGADGGRDVLLHNRGVCVGAVQCKKYASNITLPMVLQELTKYFLHASFNTTMQPKEGEIFRWYLAASRGITTPGMEFLLSSGEEHLKNYRDQLNIAASTVRDSNDYLKTRPELANLTGEQLCDLIWPRLIKTQLGPLRDVELSKFALGLPSIISTYYQLRSIVTGDFSEIMSQISEMMNIPRNVTDDFGSATDIVSVFIPHTLLNGDSLNLVLLPASGQSALSALEEALVSRNRKVFTQDPVVIVTGATSFLPKDYTAIWQLLERATHPIILVGGCGTVKGKQLQDWQDDEKLILVENDGDILCNRHYQVGWCWTRLTQENIQCHGIISNVSADPERSFGKKQLCFIFLDVHFWPALGYDFFCGWDPARSLLRKLYMVTNDQNQAPKHIVALCADNANPTEDIRKAMANCHMLSERGKLSLIVCHNGMPDFGPSLRSLSGVFPGENKSRALMATKGIMTDGAILRSTQTDLASMTVNLLNKVAEVGVVDLCHLYQNKFIDDVPALFTELLNIVRNNKAVIPDGITPLAEHTLSQQYQIDNGLSAKILVHHTLEDLKPYTEIDPDSLDIMSDKLAILAELSSFLSMDEMLEWQTQLEQTGTLRWDESLNPIHIVAIESPRVDYNSVANQIVNWMCEPGEHPHLHVLSRARGHINEGLVVPEKYPRANWSNLSTTATVPKRDLTECVVARKASLGALNDLDDLYVNHASASEVHAFLLNIRRIVNE</sequence>
<dbReference type="AlphaFoldDB" id="A0AAE2WFG6"/>
<dbReference type="EMBL" id="JACGEP010000033">
    <property type="protein sequence ID" value="MBN3052409.1"/>
    <property type="molecule type" value="Genomic_DNA"/>
</dbReference>
<name>A0AAE2WFG6_9GAMM</name>
<organism evidence="2 3">
    <name type="scientific">Pectobacterium brasiliense</name>
    <dbReference type="NCBI Taxonomy" id="180957"/>
    <lineage>
        <taxon>Bacteria</taxon>
        <taxon>Pseudomonadati</taxon>
        <taxon>Pseudomonadota</taxon>
        <taxon>Gammaproteobacteria</taxon>
        <taxon>Enterobacterales</taxon>
        <taxon>Pectobacteriaceae</taxon>
        <taxon>Pectobacterium</taxon>
    </lineage>
</organism>
<dbReference type="Proteomes" id="UP000768524">
    <property type="component" value="Unassembled WGS sequence"/>
</dbReference>
<dbReference type="RefSeq" id="WP_196096715.1">
    <property type="nucleotide sequence ID" value="NZ_JACGEP010000033.1"/>
</dbReference>
<gene>
    <name evidence="2" type="ORF">H4F45_13200</name>
</gene>
<dbReference type="InterPro" id="IPR046870">
    <property type="entry name" value="ABC-3C_CTD3"/>
</dbReference>
<evidence type="ECO:0000259" key="1">
    <source>
        <dbReference type="Pfam" id="PF20395"/>
    </source>
</evidence>
<proteinExistence type="predicted"/>
<reference evidence="2" key="1">
    <citation type="submission" date="2020-07" db="EMBL/GenBank/DDBJ databases">
        <title>A pangenomic view of the genus Pectobacterium provides insights into genome organization, phylogeny, and virulence.</title>
        <authorList>
            <person name="Jonkheer E."/>
            <person name="Brankovics B."/>
            <person name="Houwers I."/>
            <person name="Van Der Wolf J."/>
            <person name="Bonants P."/>
            <person name="Vreeburg R."/>
            <person name="Bollema R."/>
            <person name="De Haan J."/>
            <person name="Berke L."/>
            <person name="De Ridder D."/>
            <person name="Smit S."/>
            <person name="Van Der Lee T.A.J."/>
        </authorList>
    </citation>
    <scope>NUCLEOTIDE SEQUENCE</scope>
    <source>
        <strain evidence="2">NAK:433</strain>
    </source>
</reference>
<dbReference type="Pfam" id="PF20395">
    <property type="entry name" value="CTD3"/>
    <property type="match status" value="1"/>
</dbReference>
<accession>A0AAE2WFG6</accession>
<comment type="caution">
    <text evidence="2">The sequence shown here is derived from an EMBL/GenBank/DDBJ whole genome shotgun (WGS) entry which is preliminary data.</text>
</comment>
<evidence type="ECO:0000313" key="2">
    <source>
        <dbReference type="EMBL" id="MBN3052409.1"/>
    </source>
</evidence>
<evidence type="ECO:0000313" key="3">
    <source>
        <dbReference type="Proteomes" id="UP000768524"/>
    </source>
</evidence>